<dbReference type="InterPro" id="IPR029044">
    <property type="entry name" value="Nucleotide-diphossugar_trans"/>
</dbReference>
<dbReference type="PANTHER" id="PTHR22916:SF3">
    <property type="entry name" value="UDP-GLCNAC:BETAGAL BETA-1,3-N-ACETYLGLUCOSAMINYLTRANSFERASE-LIKE PROTEIN 1"/>
    <property type="match status" value="1"/>
</dbReference>
<dbReference type="Gene3D" id="3.90.550.10">
    <property type="entry name" value="Spore Coat Polysaccharide Biosynthesis Protein SpsA, Chain A"/>
    <property type="match status" value="1"/>
</dbReference>
<name>A0ABX2ANU0_9BACT</name>
<dbReference type="EMBL" id="JABKKF010000004">
    <property type="protein sequence ID" value="NPD91855.1"/>
    <property type="molecule type" value="Genomic_DNA"/>
</dbReference>
<dbReference type="PANTHER" id="PTHR22916">
    <property type="entry name" value="GLYCOSYLTRANSFERASE"/>
    <property type="match status" value="1"/>
</dbReference>
<dbReference type="CDD" id="cd06433">
    <property type="entry name" value="GT_2_WfgS_like"/>
    <property type="match status" value="1"/>
</dbReference>
<dbReference type="Proteomes" id="UP000714420">
    <property type="component" value="Unassembled WGS sequence"/>
</dbReference>
<organism evidence="2 3">
    <name type="scientific">Xylanibacter muris</name>
    <dbReference type="NCBI Taxonomy" id="2736290"/>
    <lineage>
        <taxon>Bacteria</taxon>
        <taxon>Pseudomonadati</taxon>
        <taxon>Bacteroidota</taxon>
        <taxon>Bacteroidia</taxon>
        <taxon>Bacteroidales</taxon>
        <taxon>Prevotellaceae</taxon>
        <taxon>Xylanibacter</taxon>
    </lineage>
</organism>
<dbReference type="Pfam" id="PF00535">
    <property type="entry name" value="Glycos_transf_2"/>
    <property type="match status" value="1"/>
</dbReference>
<reference evidence="2 3" key="1">
    <citation type="submission" date="2020-05" db="EMBL/GenBank/DDBJ databases">
        <title>Distinct polysaccharide utilization as determinants for interspecies competition between intestinal Prevotella spp.</title>
        <authorList>
            <person name="Galvez E.J.C."/>
            <person name="Iljazovic A."/>
            <person name="Strowig T."/>
        </authorList>
    </citation>
    <scope>NUCLEOTIDE SEQUENCE [LARGE SCALE GENOMIC DNA]</scope>
    <source>
        <strain evidence="2 3">PMUR</strain>
    </source>
</reference>
<proteinExistence type="predicted"/>
<dbReference type="InterPro" id="IPR001173">
    <property type="entry name" value="Glyco_trans_2-like"/>
</dbReference>
<protein>
    <submittedName>
        <fullName evidence="2">Glycosyltransferase</fullName>
    </submittedName>
</protein>
<keyword evidence="3" id="KW-1185">Reference proteome</keyword>
<gene>
    <name evidence="2" type="ORF">HPS56_05730</name>
</gene>
<accession>A0ABX2ANU0</accession>
<sequence length="262" mass="30351">MVKITYVTITFNAAHCLERTLNSVLRLEYRHVEHIIVDGASTDNTLRMAEDYKTVSDNADNGHTVKIISEPDNGLYDAMNKGLGAATGDYICFLNAGDFLPKADLIDTIIKNSRMEESVSQMWPGVIYGNTDIVDNNGNFIRHRRLSPPEKLSWRSFIHGMLVCHQAFYARTDIARKFRYDMRYRYSADVDWCIRVMKECARLHLPLSNTHALLVCYTEEGQSTVHHTDSLKERYRVMSRHYGHIPTFLMHCWFALRQLLKR</sequence>
<feature type="domain" description="Glycosyltransferase 2-like" evidence="1">
    <location>
        <begin position="7"/>
        <end position="166"/>
    </location>
</feature>
<evidence type="ECO:0000259" key="1">
    <source>
        <dbReference type="Pfam" id="PF00535"/>
    </source>
</evidence>
<dbReference type="RefSeq" id="WP_172275205.1">
    <property type="nucleotide sequence ID" value="NZ_CASGMU010000003.1"/>
</dbReference>
<evidence type="ECO:0000313" key="2">
    <source>
        <dbReference type="EMBL" id="NPD91855.1"/>
    </source>
</evidence>
<evidence type="ECO:0000313" key="3">
    <source>
        <dbReference type="Proteomes" id="UP000714420"/>
    </source>
</evidence>
<comment type="caution">
    <text evidence="2">The sequence shown here is derived from an EMBL/GenBank/DDBJ whole genome shotgun (WGS) entry which is preliminary data.</text>
</comment>
<dbReference type="SUPFAM" id="SSF53448">
    <property type="entry name" value="Nucleotide-diphospho-sugar transferases"/>
    <property type="match status" value="1"/>
</dbReference>